<dbReference type="PANTHER" id="PTHR32309">
    <property type="entry name" value="TYROSINE-PROTEIN KINASE"/>
    <property type="match status" value="1"/>
</dbReference>
<keyword evidence="2" id="KW-0067">ATP-binding</keyword>
<accession>A0A6N7J0C8</accession>
<evidence type="ECO:0000256" key="1">
    <source>
        <dbReference type="ARBA" id="ARBA00022741"/>
    </source>
</evidence>
<evidence type="ECO:0000313" key="4">
    <source>
        <dbReference type="EMBL" id="MQN01067.1"/>
    </source>
</evidence>
<gene>
    <name evidence="4" type="ORF">FRC54_03685</name>
</gene>
<dbReference type="EMBL" id="VOGC01000002">
    <property type="protein sequence ID" value="MQN01067.1"/>
    <property type="molecule type" value="Genomic_DNA"/>
</dbReference>
<organism evidence="4 5">
    <name type="scientific">Candidatus Weimeria bifida</name>
    <dbReference type="NCBI Taxonomy" id="2599074"/>
    <lineage>
        <taxon>Bacteria</taxon>
        <taxon>Bacillati</taxon>
        <taxon>Bacillota</taxon>
        <taxon>Clostridia</taxon>
        <taxon>Lachnospirales</taxon>
        <taxon>Lachnospiraceae</taxon>
        <taxon>Candidatus Weimeria</taxon>
    </lineage>
</organism>
<dbReference type="Proteomes" id="UP000460257">
    <property type="component" value="Unassembled WGS sequence"/>
</dbReference>
<keyword evidence="4" id="KW-0808">Transferase</keyword>
<proteinExistence type="predicted"/>
<dbReference type="InterPro" id="IPR002586">
    <property type="entry name" value="CobQ/CobB/MinD/ParA_Nub-bd_dom"/>
</dbReference>
<dbReference type="InterPro" id="IPR050445">
    <property type="entry name" value="Bact_polysacc_biosynth/exp"/>
</dbReference>
<dbReference type="Gene3D" id="3.40.50.300">
    <property type="entry name" value="P-loop containing nucleotide triphosphate hydrolases"/>
    <property type="match status" value="1"/>
</dbReference>
<sequence length="252" mass="28503">MQEIEISNMVELPYAVEEALNRLRINVGFMGSDVKKIMVTSTTPNEGKSFISMQLFAQMAKSGSRSLLIDCDLRKSQMTEKYGLKLSNDKSTSKNSKLAKGTAYCLSHNDDFNESIYSIKNLENGFLMPNTDNVINPSMLFEQERFQELLEYASNEYRYTFLDVPPLDLVADGEQIGSKCDGAILVVRGGITSKNMVKQSVMQLERAGCPLLGIVLNRVKGSKSGYYYKKYGGYYGKHKYYGKNEYYYGKKK</sequence>
<dbReference type="InterPro" id="IPR005702">
    <property type="entry name" value="Wzc-like_C"/>
</dbReference>
<comment type="caution">
    <text evidence="4">The sequence shown here is derived from an EMBL/GenBank/DDBJ whole genome shotgun (WGS) entry which is preliminary data.</text>
</comment>
<protein>
    <submittedName>
        <fullName evidence="4">CpsD/CapB family tyrosine-protein kinase</fullName>
    </submittedName>
</protein>
<dbReference type="AlphaFoldDB" id="A0A6N7J0C8"/>
<evidence type="ECO:0000313" key="5">
    <source>
        <dbReference type="Proteomes" id="UP000460257"/>
    </source>
</evidence>
<dbReference type="Pfam" id="PF01656">
    <property type="entry name" value="CbiA"/>
    <property type="match status" value="1"/>
</dbReference>
<feature type="domain" description="CobQ/CobB/MinD/ParA nucleotide binding" evidence="3">
    <location>
        <begin position="37"/>
        <end position="224"/>
    </location>
</feature>
<dbReference type="CDD" id="cd05387">
    <property type="entry name" value="BY-kinase"/>
    <property type="match status" value="1"/>
</dbReference>
<dbReference type="GO" id="GO:0004713">
    <property type="term" value="F:protein tyrosine kinase activity"/>
    <property type="evidence" value="ECO:0007669"/>
    <property type="project" value="TreeGrafter"/>
</dbReference>
<name>A0A6N7J0C8_9FIRM</name>
<dbReference type="GO" id="GO:0005886">
    <property type="term" value="C:plasma membrane"/>
    <property type="evidence" value="ECO:0007669"/>
    <property type="project" value="TreeGrafter"/>
</dbReference>
<evidence type="ECO:0000256" key="2">
    <source>
        <dbReference type="ARBA" id="ARBA00022840"/>
    </source>
</evidence>
<reference evidence="4" key="1">
    <citation type="journal article" date="2020" name="Appl. Environ. Microbiol.">
        <title>Medium-Chain Fatty Acid Synthesis by 'Candidatus Weimeria bifida' gen. nov., sp. nov., and 'Candidatus Pseudoramibacter fermentans' sp. nov.</title>
        <authorList>
            <person name="Scarborough M.J."/>
            <person name="Myers K.S."/>
            <person name="Donohue T.J."/>
            <person name="Noguera D.R."/>
        </authorList>
    </citation>
    <scope>NUCLEOTIDE SEQUENCE</scope>
    <source>
        <strain evidence="4">LCO1.1</strain>
    </source>
</reference>
<dbReference type="SUPFAM" id="SSF52540">
    <property type="entry name" value="P-loop containing nucleoside triphosphate hydrolases"/>
    <property type="match status" value="1"/>
</dbReference>
<dbReference type="PANTHER" id="PTHR32309:SF13">
    <property type="entry name" value="FERRIC ENTEROBACTIN TRANSPORT PROTEIN FEPE"/>
    <property type="match status" value="1"/>
</dbReference>
<keyword evidence="1" id="KW-0547">Nucleotide-binding</keyword>
<dbReference type="NCBIfam" id="TIGR01007">
    <property type="entry name" value="eps_fam"/>
    <property type="match status" value="1"/>
</dbReference>
<keyword evidence="5" id="KW-1185">Reference proteome</keyword>
<evidence type="ECO:0000259" key="3">
    <source>
        <dbReference type="Pfam" id="PF01656"/>
    </source>
</evidence>
<keyword evidence="4" id="KW-0418">Kinase</keyword>
<dbReference type="GO" id="GO:0005524">
    <property type="term" value="F:ATP binding"/>
    <property type="evidence" value="ECO:0007669"/>
    <property type="project" value="UniProtKB-KW"/>
</dbReference>
<dbReference type="InterPro" id="IPR027417">
    <property type="entry name" value="P-loop_NTPase"/>
</dbReference>